<gene>
    <name evidence="1" type="ORF">K8G79_08750</name>
</gene>
<sequence length="212" mass="24635">MIIDDTEIHEIIAQPTLRRQIPRIRFSGDRGTYEFLVSHPPLATQLARRLHPPLERYTVTQVGDGVYTVEDRGALRGEARLIVATGDQRVYRFQGEFRSLANLLRFSGRMVLILRYREVREGGRTFMDSDPDFYLRIDHPFFHVMSKLLSPLISGLIDRRVNMIVDATRKLFDQAQSDPKRLFQQMNTWPEVAPADLEAYRHALVEKEVIAR</sequence>
<dbReference type="EMBL" id="JAIOIU010000104">
    <property type="protein sequence ID" value="MBZ0160208.1"/>
    <property type="molecule type" value="Genomic_DNA"/>
</dbReference>
<name>A0AAJ1AJH8_9BACT</name>
<evidence type="ECO:0000313" key="2">
    <source>
        <dbReference type="Proteomes" id="UP001197609"/>
    </source>
</evidence>
<proteinExistence type="predicted"/>
<protein>
    <submittedName>
        <fullName evidence="1">Uncharacterized protein</fullName>
    </submittedName>
</protein>
<dbReference type="Proteomes" id="UP001197609">
    <property type="component" value="Unassembled WGS sequence"/>
</dbReference>
<dbReference type="AlphaFoldDB" id="A0AAJ1AJH8"/>
<evidence type="ECO:0000313" key="1">
    <source>
        <dbReference type="EMBL" id="MBZ0160208.1"/>
    </source>
</evidence>
<accession>A0AAJ1AJH8</accession>
<comment type="caution">
    <text evidence="1">The sequence shown here is derived from an EMBL/GenBank/DDBJ whole genome shotgun (WGS) entry which is preliminary data.</text>
</comment>
<reference evidence="1 2" key="1">
    <citation type="journal article" date="2021" name="bioRxiv">
        <title>Unraveling nitrogen, sulfur and carbon metabolic pathways and microbial community transcriptional responses to substrate deprivation and toxicity stresses in a bioreactor mimicking anoxic brackish coastal sediment conditions.</title>
        <authorList>
            <person name="Martins P.D."/>
            <person name="Echeveste M.J."/>
            <person name="Arshad A."/>
            <person name="Kurth J."/>
            <person name="Ouboter H."/>
            <person name="Jetten M.S.M."/>
            <person name="Welte C.U."/>
        </authorList>
    </citation>
    <scope>NUCLEOTIDE SEQUENCE [LARGE SCALE GENOMIC DNA]</scope>
    <source>
        <strain evidence="1">MAG_38</strain>
    </source>
</reference>
<organism evidence="1 2">
    <name type="scientific">Candidatus Methylomirabilis tolerans</name>
    <dbReference type="NCBI Taxonomy" id="3123416"/>
    <lineage>
        <taxon>Bacteria</taxon>
        <taxon>Candidatus Methylomirabilota</taxon>
        <taxon>Candidatus Methylomirabilia</taxon>
        <taxon>Candidatus Methylomirabilales</taxon>
        <taxon>Candidatus Methylomirabilaceae</taxon>
        <taxon>Candidatus Methylomirabilis</taxon>
    </lineage>
</organism>